<dbReference type="EMBL" id="BKAU01000002">
    <property type="protein sequence ID" value="GEP96264.1"/>
    <property type="molecule type" value="Genomic_DNA"/>
</dbReference>
<sequence length="268" mass="30060">MYYLKCSHCAEYSALKSEYITFCDHCGKKLPVSYATWKPAHPEGDFEDFRKATGITAAEYQALMKRRYRTGFDLRKKTALITGLVILLAFSALGAWYGPSLVKMLREPAVSPALLETASWRTFRGNVLQVQTPLSLTPVNTKDAPNMRIKAFKGGSRTEGLVIQMQEAVYLADADIKLEPVAGEVAETLSNLPNISRFTMKEQLLEISGKKAVWQRGSYVYQQTAEMEFNSLVVVQGGTRVQVLVTYRRNDQTGQQVAEKVMRSARLN</sequence>
<keyword evidence="1" id="KW-0812">Transmembrane</keyword>
<name>A0A512RKN3_9BACT</name>
<organism evidence="2 3">
    <name type="scientific">Chitinophaga cymbidii</name>
    <dbReference type="NCBI Taxonomy" id="1096750"/>
    <lineage>
        <taxon>Bacteria</taxon>
        <taxon>Pseudomonadati</taxon>
        <taxon>Bacteroidota</taxon>
        <taxon>Chitinophagia</taxon>
        <taxon>Chitinophagales</taxon>
        <taxon>Chitinophagaceae</taxon>
        <taxon>Chitinophaga</taxon>
    </lineage>
</organism>
<accession>A0A512RKN3</accession>
<evidence type="ECO:0000256" key="1">
    <source>
        <dbReference type="SAM" id="Phobius"/>
    </source>
</evidence>
<dbReference type="RefSeq" id="WP_146861976.1">
    <property type="nucleotide sequence ID" value="NZ_BKAU01000002.1"/>
</dbReference>
<feature type="transmembrane region" description="Helical" evidence="1">
    <location>
        <begin position="79"/>
        <end position="98"/>
    </location>
</feature>
<protein>
    <submittedName>
        <fullName evidence="2">Uncharacterized protein</fullName>
    </submittedName>
</protein>
<keyword evidence="1" id="KW-1133">Transmembrane helix</keyword>
<reference evidence="2 3" key="1">
    <citation type="submission" date="2019-07" db="EMBL/GenBank/DDBJ databases">
        <title>Whole genome shotgun sequence of Chitinophaga cymbidii NBRC 109752.</title>
        <authorList>
            <person name="Hosoyama A."/>
            <person name="Uohara A."/>
            <person name="Ohji S."/>
            <person name="Ichikawa N."/>
        </authorList>
    </citation>
    <scope>NUCLEOTIDE SEQUENCE [LARGE SCALE GENOMIC DNA]</scope>
    <source>
        <strain evidence="2 3">NBRC 109752</strain>
    </source>
</reference>
<dbReference type="AlphaFoldDB" id="A0A512RKN3"/>
<comment type="caution">
    <text evidence="2">The sequence shown here is derived from an EMBL/GenBank/DDBJ whole genome shotgun (WGS) entry which is preliminary data.</text>
</comment>
<proteinExistence type="predicted"/>
<gene>
    <name evidence="2" type="ORF">CCY01nite_25240</name>
</gene>
<evidence type="ECO:0000313" key="3">
    <source>
        <dbReference type="Proteomes" id="UP000321436"/>
    </source>
</evidence>
<keyword evidence="3" id="KW-1185">Reference proteome</keyword>
<dbReference type="Proteomes" id="UP000321436">
    <property type="component" value="Unassembled WGS sequence"/>
</dbReference>
<dbReference type="OrthoDB" id="1426471at2"/>
<evidence type="ECO:0000313" key="2">
    <source>
        <dbReference type="EMBL" id="GEP96264.1"/>
    </source>
</evidence>
<keyword evidence="1" id="KW-0472">Membrane</keyword>